<evidence type="ECO:0000256" key="3">
    <source>
        <dbReference type="ARBA" id="ARBA00023242"/>
    </source>
</evidence>
<evidence type="ECO:0000313" key="7">
    <source>
        <dbReference type="Proteomes" id="UP000054466"/>
    </source>
</evidence>
<dbReference type="GO" id="GO:0006351">
    <property type="term" value="P:DNA-templated transcription"/>
    <property type="evidence" value="ECO:0007669"/>
    <property type="project" value="InterPro"/>
</dbReference>
<dbReference type="EMBL" id="KN847046">
    <property type="protein sequence ID" value="KIW22578.1"/>
    <property type="molecule type" value="Genomic_DNA"/>
</dbReference>
<dbReference type="SMART" id="SM00906">
    <property type="entry name" value="Fungal_trans"/>
    <property type="match status" value="1"/>
</dbReference>
<evidence type="ECO:0000256" key="2">
    <source>
        <dbReference type="ARBA" id="ARBA00023002"/>
    </source>
</evidence>
<dbReference type="InterPro" id="IPR036812">
    <property type="entry name" value="NAD(P)_OxRdtase_dom_sf"/>
</dbReference>
<dbReference type="GO" id="GO:0016491">
    <property type="term" value="F:oxidoreductase activity"/>
    <property type="evidence" value="ECO:0007669"/>
    <property type="project" value="UniProtKB-KW"/>
</dbReference>
<dbReference type="InterPro" id="IPR007219">
    <property type="entry name" value="XnlR_reg_dom"/>
</dbReference>
<name>A0A0D2BU57_9EURO</name>
<dbReference type="GO" id="GO:0003677">
    <property type="term" value="F:DNA binding"/>
    <property type="evidence" value="ECO:0007669"/>
    <property type="project" value="InterPro"/>
</dbReference>
<sequence length="916" mass="102416">MPPQPVPPPRTKLGHHRLLCPNASILVSPLCLGAMGFGEIWGPEMGECNKESSYTILDKFHAAGGNFIDTANFYMAGQSEEWVGDWMADRGVREQMIIATKFTLPYKLPEQMPEGSITSNFGGANRKSLRLSLAESLKRLKTDYVDILYVHAWDGVTSIPELMRSLDDVVKQGKVLYLGISNWPAWLVVKANDYARQHCLTPFVVYEGLWNVVARDIERDIVPMCQAEGMAITVWESMGAGKFKSKAEKAQKGGRPEYDLSGKGLDAYERATEALERVAKRKGTNAVGIALRYVTLKAPYVFPIVGGRKIEHLQANIDNLSIQLSEDDIREIEEAVPANLGYPHAFLSGKGDKHVGPTRPTKLELWWGAFEGVEELKLLSTQPITSTSGSDQHVENLNPHADGKDLQFPTPSLARGEVSHVCEQLRAALPPYNELKSCFSGDTKWWDFWHIKTFGTDSSHETLLEFLERVYTMGTPVELGFLVSSYGRHNAAEASQFLPLVDRLVLAGERFASNVEGLLLTVFHAKVYLDVGQPRRAFLCNRHGISLAQIMNLHRNYSSSPRRSAAWWTLYLGDRFLSVLLGLPYAISDDSFIITYADKTSEVGHATLPFAIRLGMLTGRVIDQVQSRKGPKFSEILDIDDELTSLASTKPIHWWDHQIPANSQSDDMNELRERLICQTQYFLTRIYLHLPYLLKSPTSHLYVNSRLTAVESARDLLRRYLSLRSQFNSQPIFDCQSVDFVGFMGAVILVIGSFCDSGAPPRTVDVELANETMGVLQRVAANKINHLSRECHKTLATLLSLVHVDDSLRSTVPSKISIPYFGTLYVASERHLKSSSLQTSSQQSTLPDYPASLSNSFINVPDAVLNCQSSTIAYEGMYSFDSDLFQTQDEFPQVSCSLDIMPDLDQDWESFFNSDI</sequence>
<dbReference type="InterPro" id="IPR050523">
    <property type="entry name" value="AKR_Detox_Biosynth"/>
</dbReference>
<dbReference type="RefSeq" id="XP_016242794.1">
    <property type="nucleotide sequence ID" value="XM_016398232.1"/>
</dbReference>
<keyword evidence="7" id="KW-1185">Reference proteome</keyword>
<feature type="domain" description="Xylanolytic transcriptional activator regulatory" evidence="5">
    <location>
        <begin position="537"/>
        <end position="603"/>
    </location>
</feature>
<dbReference type="GeneID" id="27350056"/>
<evidence type="ECO:0000256" key="1">
    <source>
        <dbReference type="ARBA" id="ARBA00022857"/>
    </source>
</evidence>
<gene>
    <name evidence="6" type="ORF">PV07_10862</name>
</gene>
<keyword evidence="2" id="KW-0560">Oxidoreductase</keyword>
<dbReference type="PANTHER" id="PTHR43364:SF7">
    <property type="entry name" value="NADP-DEPENDENT OXIDOREDUCTASE DOMAIN-CONTAINING PROTEIN-RELATED"/>
    <property type="match status" value="1"/>
</dbReference>
<evidence type="ECO:0000313" key="6">
    <source>
        <dbReference type="EMBL" id="KIW22578.1"/>
    </source>
</evidence>
<dbReference type="InterPro" id="IPR023210">
    <property type="entry name" value="NADP_OxRdtase_dom"/>
</dbReference>
<keyword evidence="1" id="KW-0521">NADP</keyword>
<organism evidence="6 7">
    <name type="scientific">Cladophialophora immunda</name>
    <dbReference type="NCBI Taxonomy" id="569365"/>
    <lineage>
        <taxon>Eukaryota</taxon>
        <taxon>Fungi</taxon>
        <taxon>Dikarya</taxon>
        <taxon>Ascomycota</taxon>
        <taxon>Pezizomycotina</taxon>
        <taxon>Eurotiomycetes</taxon>
        <taxon>Chaetothyriomycetidae</taxon>
        <taxon>Chaetothyriales</taxon>
        <taxon>Herpotrichiellaceae</taxon>
        <taxon>Cladophialophora</taxon>
    </lineage>
</organism>
<dbReference type="Proteomes" id="UP000054466">
    <property type="component" value="Unassembled WGS sequence"/>
</dbReference>
<protein>
    <recommendedName>
        <fullName evidence="5">Xylanolytic transcriptional activator regulatory domain-containing protein</fullName>
    </recommendedName>
</protein>
<dbReference type="STRING" id="569365.A0A0D2BU57"/>
<evidence type="ECO:0000259" key="5">
    <source>
        <dbReference type="SMART" id="SM00906"/>
    </source>
</evidence>
<dbReference type="HOGENOM" id="CLU_011241_0_0_1"/>
<reference evidence="6 7" key="1">
    <citation type="submission" date="2015-01" db="EMBL/GenBank/DDBJ databases">
        <title>The Genome Sequence of Cladophialophora immunda CBS83496.</title>
        <authorList>
            <consortium name="The Broad Institute Genomics Platform"/>
            <person name="Cuomo C."/>
            <person name="de Hoog S."/>
            <person name="Gorbushina A."/>
            <person name="Stielow B."/>
            <person name="Teixiera M."/>
            <person name="Abouelleil A."/>
            <person name="Chapman S.B."/>
            <person name="Priest M."/>
            <person name="Young S.K."/>
            <person name="Wortman J."/>
            <person name="Nusbaum C."/>
            <person name="Birren B."/>
        </authorList>
    </citation>
    <scope>NUCLEOTIDE SEQUENCE [LARGE SCALE GENOMIC DNA]</scope>
    <source>
        <strain evidence="6 7">CBS 83496</strain>
    </source>
</reference>
<dbReference type="Gene3D" id="3.20.20.100">
    <property type="entry name" value="NADP-dependent oxidoreductase domain"/>
    <property type="match status" value="1"/>
</dbReference>
<dbReference type="Pfam" id="PF00248">
    <property type="entry name" value="Aldo_ket_red"/>
    <property type="match status" value="1"/>
</dbReference>
<accession>A0A0D2BU57</accession>
<dbReference type="GO" id="GO:0008270">
    <property type="term" value="F:zinc ion binding"/>
    <property type="evidence" value="ECO:0007669"/>
    <property type="project" value="InterPro"/>
</dbReference>
<dbReference type="PANTHER" id="PTHR43364">
    <property type="entry name" value="NADH-SPECIFIC METHYLGLYOXAL REDUCTASE-RELATED"/>
    <property type="match status" value="1"/>
</dbReference>
<dbReference type="OrthoDB" id="48988at2759"/>
<dbReference type="SUPFAM" id="SSF51430">
    <property type="entry name" value="NAD(P)-linked oxidoreductase"/>
    <property type="match status" value="1"/>
</dbReference>
<dbReference type="AlphaFoldDB" id="A0A0D2BU57"/>
<keyword evidence="3" id="KW-0539">Nucleus</keyword>
<dbReference type="CDD" id="cd12148">
    <property type="entry name" value="fungal_TF_MHR"/>
    <property type="match status" value="1"/>
</dbReference>
<comment type="similarity">
    <text evidence="4">Belongs to the aldo/keto reductase family. Aldo/keto reductase 2 subfamily.</text>
</comment>
<proteinExistence type="inferred from homology"/>
<dbReference type="VEuPathDB" id="FungiDB:PV07_10862"/>
<evidence type="ECO:0000256" key="4">
    <source>
        <dbReference type="ARBA" id="ARBA00038157"/>
    </source>
</evidence>